<dbReference type="Gene3D" id="1.25.40.20">
    <property type="entry name" value="Ankyrin repeat-containing domain"/>
    <property type="match status" value="3"/>
</dbReference>
<feature type="repeat" description="ANK" evidence="3">
    <location>
        <begin position="384"/>
        <end position="416"/>
    </location>
</feature>
<reference evidence="5 6" key="1">
    <citation type="journal article" date="2023" name="Sci. Data">
        <title>Genome assembly of the Korean intertidal mud-creeper Batillaria attramentaria.</title>
        <authorList>
            <person name="Patra A.K."/>
            <person name="Ho P.T."/>
            <person name="Jun S."/>
            <person name="Lee S.J."/>
            <person name="Kim Y."/>
            <person name="Won Y.J."/>
        </authorList>
    </citation>
    <scope>NUCLEOTIDE SEQUENCE [LARGE SCALE GENOMIC DNA]</scope>
    <source>
        <strain evidence="5">Wonlab-2016</strain>
    </source>
</reference>
<feature type="domain" description="SOCS box" evidence="4">
    <location>
        <begin position="548"/>
        <end position="594"/>
    </location>
</feature>
<feature type="repeat" description="ANK" evidence="3">
    <location>
        <begin position="169"/>
        <end position="201"/>
    </location>
</feature>
<dbReference type="PANTHER" id="PTHR24161:SF122">
    <property type="match status" value="1"/>
</dbReference>
<dbReference type="PRINTS" id="PR01415">
    <property type="entry name" value="ANKYRIN"/>
</dbReference>
<evidence type="ECO:0000256" key="1">
    <source>
        <dbReference type="ARBA" id="ARBA00022737"/>
    </source>
</evidence>
<dbReference type="AlphaFoldDB" id="A0ABD0J6R8"/>
<dbReference type="InterPro" id="IPR002110">
    <property type="entry name" value="Ankyrin_rpt"/>
</dbReference>
<sequence>MHLLLVASSSNTVTDHIHSHEHTGSRVSLIIIATSGEIQQCLAQLHQALVDCSSVWCHVELKDLSGSVKDQLASGIIADVTAGNCQQIQHQLTMSPPLSQKEAEEGLFAACAVLCDSCAETMLQAGASTEARDSEHYTPLMQAARRGAIRVLRLLLEWDCQVNNPGGPLSNTALHLAATEGYLDCCQALVASGANVNAQNSQDDTALILASMHGHLPIVRHLLLHHASIRKRGYHEPQHGALQCCKVLLEAGAEIDAQDIRRFTPLMMSALNGHVDVVKLLIEWKCNVSMAAYNRRTALHLAAERGKQECCELLLDAGAAIDAQDGLGATPLHVMQFLISSGADMERRPNNGNSLMHLAAAGGSEQCCKELWAHGLNINEQNSDGNTPLFCAVHAKQVKTANFLLKAGCRVDERGLHGMTALNEAAFIGHVPLLKTLLRHGADPGLADDVGTLPLWFGVDSWSQENVRLLLEAHSPFRTRSTLNPQCGPCDPLEHAAHRQRDMFVSWMLAVYGEEAANCLRLCLPSLERTQGVKSSSLLEWQEKVVHPQSLLVECRRTIRRSLTKDAVLSAPHSLKDLSLPQTLKNFLCLQDLPDCKSADVASS</sequence>
<dbReference type="Proteomes" id="UP001519460">
    <property type="component" value="Unassembled WGS sequence"/>
</dbReference>
<comment type="caution">
    <text evidence="5">The sequence shown here is derived from an EMBL/GenBank/DDBJ whole genome shotgun (WGS) entry which is preliminary data.</text>
</comment>
<organism evidence="5 6">
    <name type="scientific">Batillaria attramentaria</name>
    <dbReference type="NCBI Taxonomy" id="370345"/>
    <lineage>
        <taxon>Eukaryota</taxon>
        <taxon>Metazoa</taxon>
        <taxon>Spiralia</taxon>
        <taxon>Lophotrochozoa</taxon>
        <taxon>Mollusca</taxon>
        <taxon>Gastropoda</taxon>
        <taxon>Caenogastropoda</taxon>
        <taxon>Sorbeoconcha</taxon>
        <taxon>Cerithioidea</taxon>
        <taxon>Batillariidae</taxon>
        <taxon>Batillaria</taxon>
    </lineage>
</organism>
<dbReference type="PANTHER" id="PTHR24161">
    <property type="entry name" value="ANK_REP_REGION DOMAIN-CONTAINING PROTEIN-RELATED"/>
    <property type="match status" value="1"/>
</dbReference>
<evidence type="ECO:0000313" key="5">
    <source>
        <dbReference type="EMBL" id="KAK7463322.1"/>
    </source>
</evidence>
<dbReference type="EMBL" id="JACVVK020000600">
    <property type="protein sequence ID" value="KAK7463322.1"/>
    <property type="molecule type" value="Genomic_DNA"/>
</dbReference>
<feature type="repeat" description="ANK" evidence="3">
    <location>
        <begin position="351"/>
        <end position="383"/>
    </location>
</feature>
<evidence type="ECO:0000313" key="6">
    <source>
        <dbReference type="Proteomes" id="UP001519460"/>
    </source>
</evidence>
<protein>
    <recommendedName>
        <fullName evidence="4">SOCS box domain-containing protein</fullName>
    </recommendedName>
</protein>
<dbReference type="SUPFAM" id="SSF48403">
    <property type="entry name" value="Ankyrin repeat"/>
    <property type="match status" value="1"/>
</dbReference>
<name>A0ABD0J6R8_9CAEN</name>
<dbReference type="InterPro" id="IPR001496">
    <property type="entry name" value="SOCS_box"/>
</dbReference>
<feature type="repeat" description="ANK" evidence="3">
    <location>
        <begin position="261"/>
        <end position="293"/>
    </location>
</feature>
<feature type="repeat" description="ANK" evidence="3">
    <location>
        <begin position="417"/>
        <end position="449"/>
    </location>
</feature>
<dbReference type="Pfam" id="PF12796">
    <property type="entry name" value="Ank_2"/>
    <property type="match status" value="3"/>
</dbReference>
<evidence type="ECO:0000259" key="4">
    <source>
        <dbReference type="PROSITE" id="PS50225"/>
    </source>
</evidence>
<accession>A0ABD0J6R8</accession>
<proteinExistence type="predicted"/>
<dbReference type="PROSITE" id="PS50297">
    <property type="entry name" value="ANK_REP_REGION"/>
    <property type="match status" value="3"/>
</dbReference>
<dbReference type="SMART" id="SM00969">
    <property type="entry name" value="SOCS_box"/>
    <property type="match status" value="1"/>
</dbReference>
<dbReference type="PROSITE" id="PS50088">
    <property type="entry name" value="ANK_REPEAT"/>
    <property type="match status" value="6"/>
</dbReference>
<gene>
    <name evidence="5" type="ORF">BaRGS_00038123</name>
</gene>
<evidence type="ECO:0000256" key="3">
    <source>
        <dbReference type="PROSITE-ProRule" id="PRU00023"/>
    </source>
</evidence>
<dbReference type="SMART" id="SM00248">
    <property type="entry name" value="ANK"/>
    <property type="match status" value="8"/>
</dbReference>
<dbReference type="PROSITE" id="PS50225">
    <property type="entry name" value="SOCS"/>
    <property type="match status" value="1"/>
</dbReference>
<keyword evidence="2 3" id="KW-0040">ANK repeat</keyword>
<keyword evidence="1" id="KW-0677">Repeat</keyword>
<dbReference type="Pfam" id="PF07525">
    <property type="entry name" value="SOCS_box"/>
    <property type="match status" value="1"/>
</dbReference>
<keyword evidence="6" id="KW-1185">Reference proteome</keyword>
<feature type="repeat" description="ANK" evidence="3">
    <location>
        <begin position="294"/>
        <end position="326"/>
    </location>
</feature>
<dbReference type="InterPro" id="IPR036770">
    <property type="entry name" value="Ankyrin_rpt-contain_sf"/>
</dbReference>
<evidence type="ECO:0000256" key="2">
    <source>
        <dbReference type="ARBA" id="ARBA00023043"/>
    </source>
</evidence>
<dbReference type="Pfam" id="PF00023">
    <property type="entry name" value="Ank"/>
    <property type="match status" value="2"/>
</dbReference>